<protein>
    <submittedName>
        <fullName evidence="2">Uncharacterized protein</fullName>
    </submittedName>
</protein>
<evidence type="ECO:0000313" key="2">
    <source>
        <dbReference type="EMBL" id="CCC50599.1"/>
    </source>
</evidence>
<feature type="region of interest" description="Disordered" evidence="1">
    <location>
        <begin position="57"/>
        <end position="76"/>
    </location>
</feature>
<dbReference type="VEuPathDB" id="TriTrypDB:TvY486_0904200"/>
<dbReference type="EMBL" id="HE573025">
    <property type="protein sequence ID" value="CCC50599.1"/>
    <property type="molecule type" value="Genomic_DNA"/>
</dbReference>
<dbReference type="AlphaFoldDB" id="G0U2U5"/>
<organism evidence="2">
    <name type="scientific">Trypanosoma vivax (strain Y486)</name>
    <dbReference type="NCBI Taxonomy" id="1055687"/>
    <lineage>
        <taxon>Eukaryota</taxon>
        <taxon>Discoba</taxon>
        <taxon>Euglenozoa</taxon>
        <taxon>Kinetoplastea</taxon>
        <taxon>Metakinetoplastina</taxon>
        <taxon>Trypanosomatida</taxon>
        <taxon>Trypanosomatidae</taxon>
        <taxon>Trypanosoma</taxon>
        <taxon>Duttonella</taxon>
    </lineage>
</organism>
<gene>
    <name evidence="2" type="ORF">TVY486_0904200</name>
</gene>
<proteinExistence type="predicted"/>
<accession>G0U2U5</accession>
<reference evidence="2" key="1">
    <citation type="journal article" date="2012" name="Proc. Natl. Acad. Sci. U.S.A.">
        <title>Antigenic diversity is generated by distinct evolutionary mechanisms in African trypanosome species.</title>
        <authorList>
            <person name="Jackson A.P."/>
            <person name="Berry A."/>
            <person name="Aslett M."/>
            <person name="Allison H.C."/>
            <person name="Burton P."/>
            <person name="Vavrova-Anderson J."/>
            <person name="Brown R."/>
            <person name="Browne H."/>
            <person name="Corton N."/>
            <person name="Hauser H."/>
            <person name="Gamble J."/>
            <person name="Gilderthorp R."/>
            <person name="Marcello L."/>
            <person name="McQuillan J."/>
            <person name="Otto T.D."/>
            <person name="Quail M.A."/>
            <person name="Sanders M.J."/>
            <person name="van Tonder A."/>
            <person name="Ginger M.L."/>
            <person name="Field M.C."/>
            <person name="Barry J.D."/>
            <person name="Hertz-Fowler C."/>
            <person name="Berriman M."/>
        </authorList>
    </citation>
    <scope>NUCLEOTIDE SEQUENCE</scope>
    <source>
        <strain evidence="2">Y486</strain>
    </source>
</reference>
<sequence>MWLAMTTRYVMGIRRVGTRTCLPCTHTCCRFNATRDVLTSEERRHLEQELPPRELLVSMRTSDRAPGDESENEVTVPGDSFGIMRNRVAFYKPVPRDLHRCQFAELFPEGCHPLQAINPAILRKLCQEYRATPLEVANALREAQHDINVAVDVISRQKGICAPSYSFGLVALESYAPETFCLVDFGLPSLEATRNDDVLDAIHELTLSAAEMPLDTPSRELVDKFLNTWTTEDGRMCDEVLREHDMVVKDIIMLPYGDYSVQGFHVLNPVKEDTPNIGTGVAACCLDLRTGIHNRFRFHVERIADSISEHVVRELVHFGQDVHLLRQAYWFRPEYSVEEYIRFKESLLQPSASVFEMRYAVLTAGPYGLAGYRNLIEMEKLKIFQHKYEKHYEDFTSPGKWLTSDNAQLQTVAAGGGISPGAAMHMHTNNSHTERTAMETRTGPLRRELETSIQSHGDRVFARFYRNNYH</sequence>
<evidence type="ECO:0000256" key="1">
    <source>
        <dbReference type="SAM" id="MobiDB-lite"/>
    </source>
</evidence>
<name>G0U2U5_TRYVY</name>